<feature type="transmembrane region" description="Helical" evidence="1">
    <location>
        <begin position="185"/>
        <end position="206"/>
    </location>
</feature>
<comment type="caution">
    <text evidence="2">The sequence shown here is derived from an EMBL/GenBank/DDBJ whole genome shotgun (WGS) entry which is preliminary data.</text>
</comment>
<accession>A0A2S9YTU0</accession>
<proteinExistence type="predicted"/>
<protein>
    <recommendedName>
        <fullName evidence="4">DUF2306 domain-containing protein</fullName>
    </recommendedName>
</protein>
<keyword evidence="1" id="KW-0472">Membrane</keyword>
<organism evidence="2 3">
    <name type="scientific">Enhygromyxa salina</name>
    <dbReference type="NCBI Taxonomy" id="215803"/>
    <lineage>
        <taxon>Bacteria</taxon>
        <taxon>Pseudomonadati</taxon>
        <taxon>Myxococcota</taxon>
        <taxon>Polyangia</taxon>
        <taxon>Nannocystales</taxon>
        <taxon>Nannocystaceae</taxon>
        <taxon>Enhygromyxa</taxon>
    </lineage>
</organism>
<dbReference type="AlphaFoldDB" id="A0A2S9YTU0"/>
<dbReference type="Proteomes" id="UP000238823">
    <property type="component" value="Unassembled WGS sequence"/>
</dbReference>
<sequence>MKLVYDINLFIHAAAGLLSLVVLAIPLVAKKGGQLHRRAGWVFTIAMAVVALTGLGLALAWALVPLQVKPLDADASAERIAAATRSLRAFGLFFATIGLMSGAAVWHGISAIRINKAQTARATFVIIDHLAWALLGLFGLALLLLGLRVSMPLFSLFGALALFNAVSDARFLLRPPNRKSAWLIRHLQAMLGGATVAITAFAVLVLRRYLDPSGGFQLAFWLVPVAFGTFGTIAWTRIWQRRLGYGRPSATT</sequence>
<feature type="transmembrane region" description="Helical" evidence="1">
    <location>
        <begin position="124"/>
        <end position="147"/>
    </location>
</feature>
<feature type="transmembrane region" description="Helical" evidence="1">
    <location>
        <begin position="89"/>
        <end position="112"/>
    </location>
</feature>
<gene>
    <name evidence="2" type="ORF">ENSA7_18170</name>
</gene>
<dbReference type="RefSeq" id="WP_146157504.1">
    <property type="nucleotide sequence ID" value="NZ_PVNL01000041.1"/>
</dbReference>
<feature type="transmembrane region" description="Helical" evidence="1">
    <location>
        <begin position="153"/>
        <end position="173"/>
    </location>
</feature>
<evidence type="ECO:0000313" key="2">
    <source>
        <dbReference type="EMBL" id="PRQ08531.1"/>
    </source>
</evidence>
<evidence type="ECO:0000256" key="1">
    <source>
        <dbReference type="SAM" id="Phobius"/>
    </source>
</evidence>
<evidence type="ECO:0000313" key="3">
    <source>
        <dbReference type="Proteomes" id="UP000238823"/>
    </source>
</evidence>
<dbReference type="EMBL" id="PVNL01000041">
    <property type="protein sequence ID" value="PRQ08531.1"/>
    <property type="molecule type" value="Genomic_DNA"/>
</dbReference>
<keyword evidence="1" id="KW-1133">Transmembrane helix</keyword>
<reference evidence="2 3" key="1">
    <citation type="submission" date="2018-03" db="EMBL/GenBank/DDBJ databases">
        <title>Draft Genome Sequences of the Obligatory Marine Myxobacteria Enhygromyxa salina SWB007.</title>
        <authorList>
            <person name="Poehlein A."/>
            <person name="Moghaddam J.A."/>
            <person name="Harms H."/>
            <person name="Alanjari M."/>
            <person name="Koenig G.M."/>
            <person name="Daniel R."/>
            <person name="Schaeberle T.F."/>
        </authorList>
    </citation>
    <scope>NUCLEOTIDE SEQUENCE [LARGE SCALE GENOMIC DNA]</scope>
    <source>
        <strain evidence="2 3">SWB007</strain>
    </source>
</reference>
<dbReference type="OrthoDB" id="5984490at2"/>
<keyword evidence="1" id="KW-0812">Transmembrane</keyword>
<feature type="transmembrane region" description="Helical" evidence="1">
    <location>
        <begin position="218"/>
        <end position="239"/>
    </location>
</feature>
<feature type="transmembrane region" description="Helical" evidence="1">
    <location>
        <begin position="41"/>
        <end position="64"/>
    </location>
</feature>
<evidence type="ECO:0008006" key="4">
    <source>
        <dbReference type="Google" id="ProtNLM"/>
    </source>
</evidence>
<feature type="transmembrane region" description="Helical" evidence="1">
    <location>
        <begin position="6"/>
        <end position="29"/>
    </location>
</feature>
<name>A0A2S9YTU0_9BACT</name>